<protein>
    <recommendedName>
        <fullName evidence="1">Reverse transcriptase domain-containing protein</fullName>
    </recommendedName>
</protein>
<dbReference type="Pfam" id="PF00078">
    <property type="entry name" value="RVT_1"/>
    <property type="match status" value="1"/>
</dbReference>
<comment type="caution">
    <text evidence="2">The sequence shown here is derived from an EMBL/GenBank/DDBJ whole genome shotgun (WGS) entry which is preliminary data.</text>
</comment>
<dbReference type="FunFam" id="3.30.70.270:FF:000026">
    <property type="entry name" value="Transposon Ty3-G Gag-Pol polyprotein"/>
    <property type="match status" value="1"/>
</dbReference>
<evidence type="ECO:0000259" key="1">
    <source>
        <dbReference type="PROSITE" id="PS50878"/>
    </source>
</evidence>
<dbReference type="InterPro" id="IPR043502">
    <property type="entry name" value="DNA/RNA_pol_sf"/>
</dbReference>
<evidence type="ECO:0000313" key="2">
    <source>
        <dbReference type="EMBL" id="KAK7092693.1"/>
    </source>
</evidence>
<dbReference type="InterPro" id="IPR000477">
    <property type="entry name" value="RT_dom"/>
</dbReference>
<dbReference type="PANTHER" id="PTHR37984">
    <property type="entry name" value="PROTEIN CBG26694"/>
    <property type="match status" value="1"/>
</dbReference>
<sequence>MVEDIEGAEAVMDDVVVSGSNTKEHDKRLKKVMEKAKSYGLTFNDSKCEFHKSEISYVGHILSGEGLKADPEKIRAVQKMSSPQNKKELMTFLGFIQYLGKFLPNLADVSKPLRKLTEKDAVWKWTKTEEESFKKLKKLVTEAPVLRYYDPAKPLTLSVDASSTGLGCCLMQEGQPIAYGSRALTKTQQNYAQIEKETLAVVYGCEKFHTYVYGRTVEVETDHKPLQSIFTKPLHKAPVRLQRFMLQLQKYDLKVKYKPGKEMYVADTLSRSYLPETKEQLIPKKEINSINPRSHLRISDEKYAEFQRETENDVELTELKKVILKGFPEKRCARIS</sequence>
<dbReference type="PROSITE" id="PS50878">
    <property type="entry name" value="RT_POL"/>
    <property type="match status" value="1"/>
</dbReference>
<feature type="domain" description="Reverse transcriptase" evidence="1">
    <location>
        <begin position="1"/>
        <end position="62"/>
    </location>
</feature>
<keyword evidence="3" id="KW-1185">Reference proteome</keyword>
<reference evidence="2 3" key="1">
    <citation type="submission" date="2024-02" db="EMBL/GenBank/DDBJ databases">
        <title>Chromosome-scale genome assembly of the rough periwinkle Littorina saxatilis.</title>
        <authorList>
            <person name="De Jode A."/>
            <person name="Faria R."/>
            <person name="Formenti G."/>
            <person name="Sims Y."/>
            <person name="Smith T.P."/>
            <person name="Tracey A."/>
            <person name="Wood J.M.D."/>
            <person name="Zagrodzka Z.B."/>
            <person name="Johannesson K."/>
            <person name="Butlin R.K."/>
            <person name="Leder E.H."/>
        </authorList>
    </citation>
    <scope>NUCLEOTIDE SEQUENCE [LARGE SCALE GENOMIC DNA]</scope>
    <source>
        <strain evidence="2">Snail1</strain>
        <tissue evidence="2">Muscle</tissue>
    </source>
</reference>
<dbReference type="InterPro" id="IPR050951">
    <property type="entry name" value="Retrovirus_Pol_polyprotein"/>
</dbReference>
<dbReference type="EMBL" id="JBAMIC010000021">
    <property type="protein sequence ID" value="KAK7092693.1"/>
    <property type="molecule type" value="Genomic_DNA"/>
</dbReference>
<gene>
    <name evidence="2" type="ORF">V1264_008398</name>
</gene>
<dbReference type="Gene3D" id="3.30.70.270">
    <property type="match status" value="2"/>
</dbReference>
<evidence type="ECO:0000313" key="3">
    <source>
        <dbReference type="Proteomes" id="UP001374579"/>
    </source>
</evidence>
<dbReference type="PANTHER" id="PTHR37984:SF8">
    <property type="entry name" value="CCHC-TYPE DOMAIN-CONTAINING PROTEIN"/>
    <property type="match status" value="1"/>
</dbReference>
<dbReference type="CDD" id="cd09274">
    <property type="entry name" value="RNase_HI_RT_Ty3"/>
    <property type="match status" value="1"/>
</dbReference>
<name>A0AAN9ASY5_9CAEN</name>
<dbReference type="InterPro" id="IPR043128">
    <property type="entry name" value="Rev_trsase/Diguanyl_cyclase"/>
</dbReference>
<dbReference type="AlphaFoldDB" id="A0AAN9ASY5"/>
<proteinExistence type="predicted"/>
<dbReference type="SUPFAM" id="SSF56672">
    <property type="entry name" value="DNA/RNA polymerases"/>
    <property type="match status" value="1"/>
</dbReference>
<dbReference type="Pfam" id="PF17919">
    <property type="entry name" value="RT_RNaseH_2"/>
    <property type="match status" value="1"/>
</dbReference>
<accession>A0AAN9ASY5</accession>
<dbReference type="Proteomes" id="UP001374579">
    <property type="component" value="Unassembled WGS sequence"/>
</dbReference>
<organism evidence="2 3">
    <name type="scientific">Littorina saxatilis</name>
    <dbReference type="NCBI Taxonomy" id="31220"/>
    <lineage>
        <taxon>Eukaryota</taxon>
        <taxon>Metazoa</taxon>
        <taxon>Spiralia</taxon>
        <taxon>Lophotrochozoa</taxon>
        <taxon>Mollusca</taxon>
        <taxon>Gastropoda</taxon>
        <taxon>Caenogastropoda</taxon>
        <taxon>Littorinimorpha</taxon>
        <taxon>Littorinoidea</taxon>
        <taxon>Littorinidae</taxon>
        <taxon>Littorina</taxon>
    </lineage>
</organism>
<dbReference type="InterPro" id="IPR041577">
    <property type="entry name" value="RT_RNaseH_2"/>
</dbReference>